<dbReference type="InterPro" id="IPR008333">
    <property type="entry name" value="Cbr1-like_FAD-bd_dom"/>
</dbReference>
<dbReference type="InterPro" id="IPR029039">
    <property type="entry name" value="Flavoprotein-like_sf"/>
</dbReference>
<sequence>MLRHLHKFPGLLAVLLVSALALSGSVLSLLPALDRAGAVAASGAQISVADLAGRIAVDYPGVEQIRRTASGKVIAFYFENGRPAAVVVDPVSGQPLSEYAPSGFERWVTNLHRSLFLGDGGRIVAGGGALAMLVLALSGLQMTARRMGGWRHLFDRARGTGAQRLHVQFGRLAFAGLVLSSVTALYMSLATFELIPDGMSKPLAPPTEVNGGKPLPVDQIAALQGIDLDQLRELTFPYEGDATDVYAIKAATGEGVIDQATGRMLAWQDHGIARQVHELIYMLHTGQGLWWLGLMLGLSALSVPVMGATGAVVWWTRRRARPGIAGNCAAQAADTVILVGSEGGSTWGFARTLHEALTAAGHKVHTAPMDSLLTSYSAAERMFLLTATYGDGAAPATAGSFLKRLEAVRTSPAFPVAILGFGDRQFPKFCQFTQDVEEALAGKGWASLMPLETIDRQSAQEFARWGEALSRAMGEDLALVHTAVRPQSHTLTLISRSDYGSEVQAPTSVFRFAVPESSLAARLMGRAWPRFAAGDLVGILPPDSILPRYYSLASSTRDGFIEICVRKHPGGLCSSHLHGLQPGDTIEAFVKANPGFRPARGSRPVVLIGAGTGVGPLAGFIRANSAGRPMHLYFGGRNPFSDFLYRREIDGWLKDRRLTSLTTAFSRVKGGTYVQDRLRKDADHLRAMIADGAQIMVCGGREMAAGVMGALAEVLAPAGLTPIALKAQGRYVEDVY</sequence>
<dbReference type="InterPro" id="IPR039261">
    <property type="entry name" value="FNR_nucleotide-bd"/>
</dbReference>
<dbReference type="Pfam" id="PF00970">
    <property type="entry name" value="FAD_binding_6"/>
    <property type="match status" value="1"/>
</dbReference>
<feature type="transmembrane region" description="Helical" evidence="4">
    <location>
        <begin position="289"/>
        <end position="315"/>
    </location>
</feature>
<dbReference type="Gene3D" id="2.40.30.10">
    <property type="entry name" value="Translation factors"/>
    <property type="match status" value="1"/>
</dbReference>
<dbReference type="Gene3D" id="3.40.50.80">
    <property type="entry name" value="Nucleotide-binding domain of ferredoxin-NADP reductase (FNR) module"/>
    <property type="match status" value="1"/>
</dbReference>
<dbReference type="Pfam" id="PF03929">
    <property type="entry name" value="PepSY_TM"/>
    <property type="match status" value="1"/>
</dbReference>
<dbReference type="InterPro" id="IPR008254">
    <property type="entry name" value="Flavodoxin/NO_synth"/>
</dbReference>
<dbReference type="PRINTS" id="PR00371">
    <property type="entry name" value="FPNCR"/>
</dbReference>
<dbReference type="PANTHER" id="PTHR19384">
    <property type="entry name" value="NITRIC OXIDE SYNTHASE-RELATED"/>
    <property type="match status" value="1"/>
</dbReference>
<dbReference type="PANTHER" id="PTHR19384:SF17">
    <property type="entry name" value="NADPH--CYTOCHROME P450 REDUCTASE"/>
    <property type="match status" value="1"/>
</dbReference>
<dbReference type="Proteomes" id="UP001152178">
    <property type="component" value="Unassembled WGS sequence"/>
</dbReference>
<dbReference type="Pfam" id="PF00175">
    <property type="entry name" value="NAD_binding_1"/>
    <property type="match status" value="1"/>
</dbReference>
<dbReference type="EMBL" id="JAPFQA010000003">
    <property type="protein sequence ID" value="MCZ8544547.1"/>
    <property type="molecule type" value="Genomic_DNA"/>
</dbReference>
<feature type="domain" description="FAD-binding FR-type" evidence="6">
    <location>
        <begin position="486"/>
        <end position="599"/>
    </location>
</feature>
<dbReference type="InterPro" id="IPR001709">
    <property type="entry name" value="Flavoprot_Pyr_Nucl_cyt_Rdtase"/>
</dbReference>
<dbReference type="InterPro" id="IPR001433">
    <property type="entry name" value="OxRdtase_FAD/NAD-bd"/>
</dbReference>
<evidence type="ECO:0000259" key="6">
    <source>
        <dbReference type="PROSITE" id="PS51384"/>
    </source>
</evidence>
<dbReference type="SUPFAM" id="SSF52218">
    <property type="entry name" value="Flavoproteins"/>
    <property type="match status" value="1"/>
</dbReference>
<protein>
    <recommendedName>
        <fullName evidence="3">NADPH--hemoprotein reductase</fullName>
        <ecNumber evidence="3">1.6.2.4</ecNumber>
    </recommendedName>
</protein>
<evidence type="ECO:0000256" key="1">
    <source>
        <dbReference type="ARBA" id="ARBA00022630"/>
    </source>
</evidence>
<proteinExistence type="predicted"/>
<accession>A0ABT4QSI5</accession>
<keyword evidence="4" id="KW-0472">Membrane</keyword>
<evidence type="ECO:0000256" key="4">
    <source>
        <dbReference type="SAM" id="Phobius"/>
    </source>
</evidence>
<dbReference type="EC" id="1.6.2.4" evidence="3"/>
<reference evidence="7" key="1">
    <citation type="submission" date="2022-11" db="EMBL/GenBank/DDBJ databases">
        <authorList>
            <person name="Coimbra C."/>
        </authorList>
    </citation>
    <scope>NUCLEOTIDE SEQUENCE</scope>
    <source>
        <strain evidence="7">Jales19</strain>
    </source>
</reference>
<dbReference type="PROSITE" id="PS51384">
    <property type="entry name" value="FAD_FR"/>
    <property type="match status" value="1"/>
</dbReference>
<dbReference type="SUPFAM" id="SSF63380">
    <property type="entry name" value="Riboflavin synthase domain-like"/>
    <property type="match status" value="1"/>
</dbReference>
<evidence type="ECO:0000256" key="3">
    <source>
        <dbReference type="ARBA" id="ARBA00023797"/>
    </source>
</evidence>
<gene>
    <name evidence="7" type="ORF">OOJ09_10170</name>
</gene>
<evidence type="ECO:0000313" key="8">
    <source>
        <dbReference type="Proteomes" id="UP001152178"/>
    </source>
</evidence>
<dbReference type="RefSeq" id="WP_269905090.1">
    <property type="nucleotide sequence ID" value="NZ_JAPFQA010000003.1"/>
</dbReference>
<dbReference type="CDD" id="cd06201">
    <property type="entry name" value="SiR_like2"/>
    <property type="match status" value="1"/>
</dbReference>
<organism evidence="7 8">
    <name type="scientific">Mesorhizobium qingshengii</name>
    <dbReference type="NCBI Taxonomy" id="1165689"/>
    <lineage>
        <taxon>Bacteria</taxon>
        <taxon>Pseudomonadati</taxon>
        <taxon>Pseudomonadota</taxon>
        <taxon>Alphaproteobacteria</taxon>
        <taxon>Hyphomicrobiales</taxon>
        <taxon>Phyllobacteriaceae</taxon>
        <taxon>Mesorhizobium</taxon>
    </lineage>
</organism>
<dbReference type="InterPro" id="IPR017927">
    <property type="entry name" value="FAD-bd_FR_type"/>
</dbReference>
<dbReference type="Gene3D" id="3.40.50.360">
    <property type="match status" value="1"/>
</dbReference>
<dbReference type="InterPro" id="IPR017938">
    <property type="entry name" value="Riboflavin_synthase-like_b-brl"/>
</dbReference>
<dbReference type="SUPFAM" id="SSF52343">
    <property type="entry name" value="Ferredoxin reductase-like, C-terminal NADP-linked domain"/>
    <property type="match status" value="1"/>
</dbReference>
<keyword evidence="4" id="KW-0812">Transmembrane</keyword>
<keyword evidence="1" id="KW-0285">Flavoprotein</keyword>
<dbReference type="PROSITE" id="PS50902">
    <property type="entry name" value="FLAVODOXIN_LIKE"/>
    <property type="match status" value="1"/>
</dbReference>
<name>A0ABT4QSI5_9HYPH</name>
<keyword evidence="4" id="KW-1133">Transmembrane helix</keyword>
<keyword evidence="2" id="KW-0288">FMN</keyword>
<feature type="domain" description="Flavodoxin-like" evidence="5">
    <location>
        <begin position="335"/>
        <end position="470"/>
    </location>
</feature>
<comment type="caution">
    <text evidence="7">The sequence shown here is derived from an EMBL/GenBank/DDBJ whole genome shotgun (WGS) entry which is preliminary data.</text>
</comment>
<feature type="transmembrane region" description="Helical" evidence="4">
    <location>
        <begin position="165"/>
        <end position="189"/>
    </location>
</feature>
<evidence type="ECO:0000259" key="5">
    <source>
        <dbReference type="PROSITE" id="PS50902"/>
    </source>
</evidence>
<dbReference type="Pfam" id="PF00258">
    <property type="entry name" value="Flavodoxin_1"/>
    <property type="match status" value="1"/>
</dbReference>
<keyword evidence="8" id="KW-1185">Reference proteome</keyword>
<evidence type="ECO:0000313" key="7">
    <source>
        <dbReference type="EMBL" id="MCZ8544547.1"/>
    </source>
</evidence>
<dbReference type="InterPro" id="IPR005625">
    <property type="entry name" value="PepSY-ass_TM"/>
</dbReference>
<evidence type="ECO:0000256" key="2">
    <source>
        <dbReference type="ARBA" id="ARBA00022643"/>
    </source>
</evidence>
<feature type="transmembrane region" description="Helical" evidence="4">
    <location>
        <begin position="123"/>
        <end position="144"/>
    </location>
</feature>